<evidence type="ECO:0000313" key="2">
    <source>
        <dbReference type="EMBL" id="CAG5078541.1"/>
    </source>
</evidence>
<keyword evidence="2" id="KW-0808">Transferase</keyword>
<comment type="caution">
    <text evidence="2">The sequence shown here is derived from an EMBL/GenBank/DDBJ whole genome shotgun (WGS) entry which is preliminary data.</text>
</comment>
<proteinExistence type="predicted"/>
<name>A0ABN7RIN6_THEXY</name>
<feature type="domain" description="N-acetyltransferase" evidence="1">
    <location>
        <begin position="1"/>
        <end position="101"/>
    </location>
</feature>
<dbReference type="Proteomes" id="UP000681526">
    <property type="component" value="Unassembled WGS sequence"/>
</dbReference>
<dbReference type="InterPro" id="IPR000182">
    <property type="entry name" value="GNAT_dom"/>
</dbReference>
<dbReference type="Pfam" id="PF00583">
    <property type="entry name" value="Acetyltransf_1"/>
    <property type="match status" value="1"/>
</dbReference>
<dbReference type="PROSITE" id="PS51186">
    <property type="entry name" value="GNAT"/>
    <property type="match status" value="1"/>
</dbReference>
<gene>
    <name evidence="2" type="primary">txxe-33</name>
    <name evidence="2" type="ORF">TXXE_02320</name>
</gene>
<dbReference type="SUPFAM" id="SSF55729">
    <property type="entry name" value="Acyl-CoA N-acyltransferases (Nat)"/>
    <property type="match status" value="1"/>
</dbReference>
<dbReference type="EMBL" id="CAJRAY010000009">
    <property type="protein sequence ID" value="CAG5078541.1"/>
    <property type="molecule type" value="Genomic_DNA"/>
</dbReference>
<sequence length="109" mass="12921">MEDAERRKIGYVIIRGLHNPHNFIEIFRINLSVRNQGYGKKVLKLVLDYLFHQLKAHRVWLDLREGNERALHLYQSLGFQVEGTLRECVKTEDNYESLMIMGILKTEFC</sequence>
<dbReference type="PANTHER" id="PTHR43415:SF3">
    <property type="entry name" value="GNAT-FAMILY ACETYLTRANSFERASE"/>
    <property type="match status" value="1"/>
</dbReference>
<evidence type="ECO:0000313" key="3">
    <source>
        <dbReference type="Proteomes" id="UP000681526"/>
    </source>
</evidence>
<dbReference type="EC" id="2.3.1.-" evidence="2"/>
<protein>
    <submittedName>
        <fullName evidence="2">Acetyltransferase</fullName>
        <ecNumber evidence="2">2.3.1.-</ecNumber>
    </submittedName>
</protein>
<dbReference type="InterPro" id="IPR016181">
    <property type="entry name" value="Acyl_CoA_acyltransferase"/>
</dbReference>
<dbReference type="Gene3D" id="3.40.630.30">
    <property type="match status" value="1"/>
</dbReference>
<dbReference type="GO" id="GO:0016746">
    <property type="term" value="F:acyltransferase activity"/>
    <property type="evidence" value="ECO:0007669"/>
    <property type="project" value="UniProtKB-KW"/>
</dbReference>
<dbReference type="PANTHER" id="PTHR43415">
    <property type="entry name" value="SPERMIDINE N(1)-ACETYLTRANSFERASE"/>
    <property type="match status" value="1"/>
</dbReference>
<evidence type="ECO:0000259" key="1">
    <source>
        <dbReference type="PROSITE" id="PS51186"/>
    </source>
</evidence>
<dbReference type="CDD" id="cd04301">
    <property type="entry name" value="NAT_SF"/>
    <property type="match status" value="1"/>
</dbReference>
<accession>A0ABN7RIN6</accession>
<organism evidence="2 3">
    <name type="scientific">Thermobacillus xylanilyticus</name>
    <dbReference type="NCBI Taxonomy" id="76633"/>
    <lineage>
        <taxon>Bacteria</taxon>
        <taxon>Bacillati</taxon>
        <taxon>Bacillota</taxon>
        <taxon>Bacilli</taxon>
        <taxon>Bacillales</taxon>
        <taxon>Paenibacillaceae</taxon>
        <taxon>Thermobacillus</taxon>
    </lineage>
</organism>
<reference evidence="2 3" key="1">
    <citation type="submission" date="2021-04" db="EMBL/GenBank/DDBJ databases">
        <authorList>
            <person name="Rakotoarivonina H."/>
        </authorList>
    </citation>
    <scope>NUCLEOTIDE SEQUENCE [LARGE SCALE GENOMIC DNA]</scope>
    <source>
        <strain evidence="2 3">XE</strain>
    </source>
</reference>
<keyword evidence="2" id="KW-0012">Acyltransferase</keyword>
<keyword evidence="3" id="KW-1185">Reference proteome</keyword>
<dbReference type="RefSeq" id="WP_213483296.1">
    <property type="nucleotide sequence ID" value="NZ_CAJRAY010000009.1"/>
</dbReference>